<accession>A0A8S1LWI7</accession>
<organism evidence="1 2">
    <name type="scientific">Paramecium sonneborni</name>
    <dbReference type="NCBI Taxonomy" id="65129"/>
    <lineage>
        <taxon>Eukaryota</taxon>
        <taxon>Sar</taxon>
        <taxon>Alveolata</taxon>
        <taxon>Ciliophora</taxon>
        <taxon>Intramacronucleata</taxon>
        <taxon>Oligohymenophorea</taxon>
        <taxon>Peniculida</taxon>
        <taxon>Parameciidae</taxon>
        <taxon>Paramecium</taxon>
    </lineage>
</organism>
<dbReference type="Proteomes" id="UP000692954">
    <property type="component" value="Unassembled WGS sequence"/>
</dbReference>
<dbReference type="EMBL" id="CAJJDN010000026">
    <property type="protein sequence ID" value="CAD8069961.1"/>
    <property type="molecule type" value="Genomic_DNA"/>
</dbReference>
<name>A0A8S1LWI7_9CILI</name>
<dbReference type="AlphaFoldDB" id="A0A8S1LWI7"/>
<reference evidence="1" key="1">
    <citation type="submission" date="2021-01" db="EMBL/GenBank/DDBJ databases">
        <authorList>
            <consortium name="Genoscope - CEA"/>
            <person name="William W."/>
        </authorList>
    </citation>
    <scope>NUCLEOTIDE SEQUENCE</scope>
</reference>
<comment type="caution">
    <text evidence="1">The sequence shown here is derived from an EMBL/GenBank/DDBJ whole genome shotgun (WGS) entry which is preliminary data.</text>
</comment>
<evidence type="ECO:0000313" key="1">
    <source>
        <dbReference type="EMBL" id="CAD8069961.1"/>
    </source>
</evidence>
<sequence length="75" mass="8663">MSKPGIGLNKLHIVFIEKSFGDDDEGNTTRDYSEKTILENKVRFADNTFICLFHQQDKVTQIKDGKKKIMIECLK</sequence>
<evidence type="ECO:0000313" key="2">
    <source>
        <dbReference type="Proteomes" id="UP000692954"/>
    </source>
</evidence>
<keyword evidence="2" id="KW-1185">Reference proteome</keyword>
<gene>
    <name evidence="1" type="ORF">PSON_ATCC_30995.1.T0260132</name>
</gene>
<proteinExistence type="predicted"/>
<protein>
    <submittedName>
        <fullName evidence="1">Uncharacterized protein</fullName>
    </submittedName>
</protein>
<dbReference type="OrthoDB" id="285821at2759"/>